<dbReference type="InterPro" id="IPR004370">
    <property type="entry name" value="4-OT-like_dom"/>
</dbReference>
<feature type="domain" description="4-oxalocrotonate tautomerase-like" evidence="2">
    <location>
        <begin position="2"/>
        <end position="55"/>
    </location>
</feature>
<dbReference type="Proteomes" id="UP001499951">
    <property type="component" value="Unassembled WGS sequence"/>
</dbReference>
<dbReference type="Pfam" id="PF01361">
    <property type="entry name" value="Tautomerase"/>
    <property type="match status" value="1"/>
</dbReference>
<comment type="caution">
    <text evidence="3">The sequence shown here is derived from an EMBL/GenBank/DDBJ whole genome shotgun (WGS) entry which is preliminary data.</text>
</comment>
<dbReference type="Gene3D" id="3.30.429.10">
    <property type="entry name" value="Macrophage Migration Inhibitory Factor"/>
    <property type="match status" value="1"/>
</dbReference>
<dbReference type="RefSeq" id="WP_166931425.1">
    <property type="nucleotide sequence ID" value="NZ_BAAADD010000001.1"/>
</dbReference>
<reference evidence="4" key="1">
    <citation type="journal article" date="2019" name="Int. J. Syst. Evol. Microbiol.">
        <title>The Global Catalogue of Microorganisms (GCM) 10K type strain sequencing project: providing services to taxonomists for standard genome sequencing and annotation.</title>
        <authorList>
            <consortium name="The Broad Institute Genomics Platform"/>
            <consortium name="The Broad Institute Genome Sequencing Center for Infectious Disease"/>
            <person name="Wu L."/>
            <person name="Ma J."/>
        </authorList>
    </citation>
    <scope>NUCLEOTIDE SEQUENCE [LARGE SCALE GENOMIC DNA]</scope>
    <source>
        <strain evidence="4">JCM 15089</strain>
    </source>
</reference>
<protein>
    <recommendedName>
        <fullName evidence="2">4-oxalocrotonate tautomerase-like domain-containing protein</fullName>
    </recommendedName>
</protein>
<gene>
    <name evidence="3" type="ORF">GCM10008942_05360</name>
</gene>
<organism evidence="3 4">
    <name type="scientific">Rhizomicrobium electricum</name>
    <dbReference type="NCBI Taxonomy" id="480070"/>
    <lineage>
        <taxon>Bacteria</taxon>
        <taxon>Pseudomonadati</taxon>
        <taxon>Pseudomonadota</taxon>
        <taxon>Alphaproteobacteria</taxon>
        <taxon>Micropepsales</taxon>
        <taxon>Micropepsaceae</taxon>
        <taxon>Rhizomicrobium</taxon>
    </lineage>
</organism>
<sequence>MPVITVAIHPISQDEKTELIRQLTDVAVAITKVPADKYVVFIDEYDSGSIGLAGKTRAEIVAKASI</sequence>
<proteinExistence type="predicted"/>
<evidence type="ECO:0000259" key="2">
    <source>
        <dbReference type="Pfam" id="PF01361"/>
    </source>
</evidence>
<keyword evidence="1" id="KW-0413">Isomerase</keyword>
<keyword evidence="4" id="KW-1185">Reference proteome</keyword>
<name>A0ABP3PAP5_9PROT</name>
<dbReference type="SUPFAM" id="SSF55331">
    <property type="entry name" value="Tautomerase/MIF"/>
    <property type="match status" value="1"/>
</dbReference>
<dbReference type="EMBL" id="BAAADD010000001">
    <property type="protein sequence ID" value="GAA0559807.1"/>
    <property type="molecule type" value="Genomic_DNA"/>
</dbReference>
<accession>A0ABP3PAP5</accession>
<evidence type="ECO:0000313" key="3">
    <source>
        <dbReference type="EMBL" id="GAA0559807.1"/>
    </source>
</evidence>
<evidence type="ECO:0000313" key="4">
    <source>
        <dbReference type="Proteomes" id="UP001499951"/>
    </source>
</evidence>
<evidence type="ECO:0000256" key="1">
    <source>
        <dbReference type="ARBA" id="ARBA00023235"/>
    </source>
</evidence>
<dbReference type="InterPro" id="IPR014347">
    <property type="entry name" value="Tautomerase/MIF_sf"/>
</dbReference>